<dbReference type="SUPFAM" id="SSF52540">
    <property type="entry name" value="P-loop containing nucleoside triphosphate hydrolases"/>
    <property type="match status" value="1"/>
</dbReference>
<evidence type="ECO:0000256" key="1">
    <source>
        <dbReference type="ARBA" id="ARBA00022741"/>
    </source>
</evidence>
<evidence type="ECO:0000256" key="2">
    <source>
        <dbReference type="ARBA" id="ARBA00022801"/>
    </source>
</evidence>
<dbReference type="InterPro" id="IPR000212">
    <property type="entry name" value="DNA_helicase_UvrD/REP"/>
</dbReference>
<evidence type="ECO:0000256" key="4">
    <source>
        <dbReference type="ARBA" id="ARBA00022840"/>
    </source>
</evidence>
<keyword evidence="1" id="KW-0547">Nucleotide-binding</keyword>
<evidence type="ECO:0000256" key="5">
    <source>
        <dbReference type="ARBA" id="ARBA00034923"/>
    </source>
</evidence>
<evidence type="ECO:0000313" key="7">
    <source>
        <dbReference type="EMBL" id="ABE62794.1"/>
    </source>
</evidence>
<dbReference type="Pfam" id="PF13361">
    <property type="entry name" value="UvrD_C"/>
    <property type="match status" value="1"/>
</dbReference>
<protein>
    <recommendedName>
        <fullName evidence="5">DNA 3'-5' helicase II</fullName>
    </recommendedName>
</protein>
<evidence type="ECO:0000256" key="3">
    <source>
        <dbReference type="ARBA" id="ARBA00022806"/>
    </source>
</evidence>
<dbReference type="InterPro" id="IPR027417">
    <property type="entry name" value="P-loop_NTPase"/>
</dbReference>
<dbReference type="GO" id="GO:0003677">
    <property type="term" value="F:DNA binding"/>
    <property type="evidence" value="ECO:0007669"/>
    <property type="project" value="InterPro"/>
</dbReference>
<sequence length="504" mass="56070">MKDDEVADLLRSEVPLVVIEAPAGCGKTHQGALFAAEIAARNKRGRLLILTHTHAARSVFADRIQSGSVAIRTIDSFLVEIATAYHAALDLPLDVGRWARESGKYDEAAKRCRHLLEGSSMVSSALADRHPWIVCDEHQDASEDQHRAIMAIHAAGARARFFGDPMQMIFAKSDGDIRRNVERWEGLKALGAWGELEHPHRWLPHSPDLGEWVLEARRTLRDGGIIDLTGRLPRGLSVHFAENSASVPNKAMSMTAGHRAPISALTRGDRSLLVLAVGTERVEHLNSFFGRSMPIWEGHRRDHLTALVACVRSASGDLGLISDGFLQFVYATTARFSASSHGNRLKVQIAERCSRRARGATIHLQTMARHLMDEPDHRGVARALHKFTELVRAREDGFAEVTLDLKAEIRDAIQIGRFADVDEGFAEISRRRSFTHPQPAPRSISTVHKSKGLECDNALMMLCDKQSFSNSRYKRRLFYVGISRAKRSLALVLSRNHPIPFLTI</sequence>
<dbReference type="eggNOG" id="COG1203">
    <property type="taxonomic scope" value="Bacteria"/>
</dbReference>
<evidence type="ECO:0000259" key="6">
    <source>
        <dbReference type="Pfam" id="PF13361"/>
    </source>
</evidence>
<dbReference type="Pfam" id="PF13604">
    <property type="entry name" value="AAA_30"/>
    <property type="match status" value="1"/>
</dbReference>
<dbReference type="GO" id="GO:0005524">
    <property type="term" value="F:ATP binding"/>
    <property type="evidence" value="ECO:0007669"/>
    <property type="project" value="UniProtKB-KW"/>
</dbReference>
<dbReference type="eggNOG" id="COG0210">
    <property type="taxonomic scope" value="Bacteria"/>
</dbReference>
<feature type="domain" description="UvrD-like helicase C-terminal" evidence="6">
    <location>
        <begin position="444"/>
        <end position="494"/>
    </location>
</feature>
<gene>
    <name evidence="7" type="ordered locus">Nham_1995</name>
</gene>
<dbReference type="GO" id="GO:0043138">
    <property type="term" value="F:3'-5' DNA helicase activity"/>
    <property type="evidence" value="ECO:0007669"/>
    <property type="project" value="TreeGrafter"/>
</dbReference>
<dbReference type="Gene3D" id="3.40.50.300">
    <property type="entry name" value="P-loop containing nucleotide triphosphate hydrolases"/>
    <property type="match status" value="2"/>
</dbReference>
<proteinExistence type="predicted"/>
<dbReference type="PANTHER" id="PTHR11070:SF2">
    <property type="entry name" value="ATP-DEPENDENT DNA HELICASE SRS2"/>
    <property type="match status" value="1"/>
</dbReference>
<organism evidence="7 8">
    <name type="scientific">Nitrobacter hamburgensis (strain DSM 10229 / NCIMB 13809 / X14)</name>
    <dbReference type="NCBI Taxonomy" id="323097"/>
    <lineage>
        <taxon>Bacteria</taxon>
        <taxon>Pseudomonadati</taxon>
        <taxon>Pseudomonadota</taxon>
        <taxon>Alphaproteobacteria</taxon>
        <taxon>Hyphomicrobiales</taxon>
        <taxon>Nitrobacteraceae</taxon>
        <taxon>Nitrobacter</taxon>
    </lineage>
</organism>
<dbReference type="InterPro" id="IPR014017">
    <property type="entry name" value="DNA_helicase_UvrD-like_C"/>
</dbReference>
<evidence type="ECO:0000313" key="8">
    <source>
        <dbReference type="Proteomes" id="UP000001953"/>
    </source>
</evidence>
<accession>Q1QLV3</accession>
<dbReference type="HOGENOM" id="CLU_642020_0_0_5"/>
<dbReference type="Proteomes" id="UP000001953">
    <property type="component" value="Chromosome"/>
</dbReference>
<dbReference type="GO" id="GO:0000725">
    <property type="term" value="P:recombinational repair"/>
    <property type="evidence" value="ECO:0007669"/>
    <property type="project" value="TreeGrafter"/>
</dbReference>
<keyword evidence="2" id="KW-0378">Hydrolase</keyword>
<keyword evidence="3 7" id="KW-0347">Helicase</keyword>
<keyword evidence="8" id="KW-1185">Reference proteome</keyword>
<reference evidence="7 8" key="1">
    <citation type="submission" date="2006-03" db="EMBL/GenBank/DDBJ databases">
        <title>Complete sequence of chromosome of Nitrobacter hamburgensis X14.</title>
        <authorList>
            <consortium name="US DOE Joint Genome Institute"/>
            <person name="Copeland A."/>
            <person name="Lucas S."/>
            <person name="Lapidus A."/>
            <person name="Barry K."/>
            <person name="Detter J.C."/>
            <person name="Glavina del Rio T."/>
            <person name="Hammon N."/>
            <person name="Israni S."/>
            <person name="Dalin E."/>
            <person name="Tice H."/>
            <person name="Pitluck S."/>
            <person name="Chain P."/>
            <person name="Malfatti S."/>
            <person name="Shin M."/>
            <person name="Vergez L."/>
            <person name="Schmutz J."/>
            <person name="Larimer F."/>
            <person name="Land M."/>
            <person name="Hauser L."/>
            <person name="Kyrpides N."/>
            <person name="Ivanova N."/>
            <person name="Ward B."/>
            <person name="Arp D."/>
            <person name="Klotz M."/>
            <person name="Stein L."/>
            <person name="O'Mullan G."/>
            <person name="Starkenburg S."/>
            <person name="Sayavedra L."/>
            <person name="Poret-Peterson A.T."/>
            <person name="Gentry M.E."/>
            <person name="Bruce D."/>
            <person name="Richardson P."/>
        </authorList>
    </citation>
    <scope>NUCLEOTIDE SEQUENCE [LARGE SCALE GENOMIC DNA]</scope>
    <source>
        <strain evidence="8">DSM 10229 / NCIMB 13809 / X14</strain>
    </source>
</reference>
<dbReference type="EMBL" id="CP000319">
    <property type="protein sequence ID" value="ABE62794.1"/>
    <property type="molecule type" value="Genomic_DNA"/>
</dbReference>
<dbReference type="STRING" id="323097.Nham_1995"/>
<dbReference type="AlphaFoldDB" id="Q1QLV3"/>
<dbReference type="RefSeq" id="WP_011510474.1">
    <property type="nucleotide sequence ID" value="NC_007964.1"/>
</dbReference>
<keyword evidence="4" id="KW-0067">ATP-binding</keyword>
<dbReference type="PANTHER" id="PTHR11070">
    <property type="entry name" value="UVRD / RECB / PCRA DNA HELICASE FAMILY MEMBER"/>
    <property type="match status" value="1"/>
</dbReference>
<dbReference type="GO" id="GO:0016787">
    <property type="term" value="F:hydrolase activity"/>
    <property type="evidence" value="ECO:0007669"/>
    <property type="project" value="UniProtKB-KW"/>
</dbReference>
<name>Q1QLV3_NITHX</name>
<dbReference type="KEGG" id="nha:Nham_1995"/>